<name>A0ABT0AHX9_9SPHN</name>
<proteinExistence type="predicted"/>
<dbReference type="RefSeq" id="WP_243802991.1">
    <property type="nucleotide sequence ID" value="NZ_JALHAT010000064.1"/>
</dbReference>
<comment type="caution">
    <text evidence="1">The sequence shown here is derived from an EMBL/GenBank/DDBJ whole genome shotgun (WGS) entry which is preliminary data.</text>
</comment>
<sequence length="55" mass="6207">MPEVPSPCRNTCALDSARRVCRSCHRTIEEIVAWPRLDEAGKRAVWARLDALATK</sequence>
<evidence type="ECO:0000313" key="2">
    <source>
        <dbReference type="Proteomes" id="UP001162802"/>
    </source>
</evidence>
<dbReference type="EMBL" id="JALHAT010000064">
    <property type="protein sequence ID" value="MCJ1962801.1"/>
    <property type="molecule type" value="Genomic_DNA"/>
</dbReference>
<keyword evidence="2" id="KW-1185">Reference proteome</keyword>
<gene>
    <name evidence="1" type="ORF">MTR65_19120</name>
</gene>
<dbReference type="PANTHER" id="PTHR35175:SF2">
    <property type="entry name" value="DUF1289 DOMAIN-CONTAINING PROTEIN"/>
    <property type="match status" value="1"/>
</dbReference>
<dbReference type="Proteomes" id="UP001162802">
    <property type="component" value="Unassembled WGS sequence"/>
</dbReference>
<organism evidence="1 2">
    <name type="scientific">Novosphingobium mangrovi</name>
    <name type="common">ex Hu et al. 2023</name>
    <dbReference type="NCBI Taxonomy" id="2930094"/>
    <lineage>
        <taxon>Bacteria</taxon>
        <taxon>Pseudomonadati</taxon>
        <taxon>Pseudomonadota</taxon>
        <taxon>Alphaproteobacteria</taxon>
        <taxon>Sphingomonadales</taxon>
        <taxon>Sphingomonadaceae</taxon>
        <taxon>Novosphingobium</taxon>
    </lineage>
</organism>
<dbReference type="Pfam" id="PF06945">
    <property type="entry name" value="DUF1289"/>
    <property type="match status" value="1"/>
</dbReference>
<reference evidence="1" key="1">
    <citation type="submission" date="2022-03" db="EMBL/GenBank/DDBJ databases">
        <title>Identification of a novel bacterium isolated from mangrove sediments.</title>
        <authorList>
            <person name="Pan X."/>
        </authorList>
    </citation>
    <scope>NUCLEOTIDE SEQUENCE</scope>
    <source>
        <strain evidence="1">B2637</strain>
    </source>
</reference>
<accession>A0ABT0AHX9</accession>
<protein>
    <submittedName>
        <fullName evidence="1">DUF1289 domain-containing protein</fullName>
    </submittedName>
</protein>
<dbReference type="PANTHER" id="PTHR35175">
    <property type="entry name" value="DUF1289 DOMAIN-CONTAINING PROTEIN"/>
    <property type="match status" value="1"/>
</dbReference>
<evidence type="ECO:0000313" key="1">
    <source>
        <dbReference type="EMBL" id="MCJ1962801.1"/>
    </source>
</evidence>
<dbReference type="InterPro" id="IPR010710">
    <property type="entry name" value="DUF1289"/>
</dbReference>